<feature type="transmembrane region" description="Helical" evidence="6">
    <location>
        <begin position="41"/>
        <end position="61"/>
    </location>
</feature>
<protein>
    <submittedName>
        <fullName evidence="8">Putative membrane protein</fullName>
    </submittedName>
</protein>
<evidence type="ECO:0000313" key="8">
    <source>
        <dbReference type="EMBL" id="KDE38779.1"/>
    </source>
</evidence>
<dbReference type="OrthoDB" id="9809303at2"/>
<keyword evidence="4 6" id="KW-1133">Transmembrane helix</keyword>
<evidence type="ECO:0000256" key="3">
    <source>
        <dbReference type="ARBA" id="ARBA00022692"/>
    </source>
</evidence>
<dbReference type="AlphaFoldDB" id="A0A063XZ63"/>
<feature type="transmembrane region" description="Helical" evidence="6">
    <location>
        <begin position="15"/>
        <end position="35"/>
    </location>
</feature>
<name>A0A063XZ63_9GAMM</name>
<keyword evidence="2" id="KW-0813">Transport</keyword>
<organism evidence="8 9">
    <name type="scientific">Nitrincola lacisaponensis</name>
    <dbReference type="NCBI Taxonomy" id="267850"/>
    <lineage>
        <taxon>Bacteria</taxon>
        <taxon>Pseudomonadati</taxon>
        <taxon>Pseudomonadota</taxon>
        <taxon>Gammaproteobacteria</taxon>
        <taxon>Oceanospirillales</taxon>
        <taxon>Oceanospirillaceae</taxon>
        <taxon>Nitrincola</taxon>
    </lineage>
</organism>
<dbReference type="InterPro" id="IPR004680">
    <property type="entry name" value="Cit_transptr-like_dom"/>
</dbReference>
<dbReference type="Pfam" id="PF03600">
    <property type="entry name" value="CitMHS"/>
    <property type="match status" value="1"/>
</dbReference>
<feature type="domain" description="Citrate transporter-like" evidence="7">
    <location>
        <begin position="19"/>
        <end position="305"/>
    </location>
</feature>
<evidence type="ECO:0000256" key="5">
    <source>
        <dbReference type="ARBA" id="ARBA00023136"/>
    </source>
</evidence>
<feature type="transmembrane region" description="Helical" evidence="6">
    <location>
        <begin position="248"/>
        <end position="265"/>
    </location>
</feature>
<feature type="transmembrane region" description="Helical" evidence="6">
    <location>
        <begin position="161"/>
        <end position="184"/>
    </location>
</feature>
<dbReference type="PANTHER" id="PTHR43568:SF1">
    <property type="entry name" value="P PROTEIN"/>
    <property type="match status" value="1"/>
</dbReference>
<dbReference type="GO" id="GO:0055085">
    <property type="term" value="P:transmembrane transport"/>
    <property type="evidence" value="ECO:0007669"/>
    <property type="project" value="InterPro"/>
</dbReference>
<sequence length="371" mass="41018">MRLLRYVYSRLSEDLLLLALVFGFVLFALFTPLQWHQLYELVNWHTIAILGGLMVLSRGLEDSGALVQSGYWLLARTHSERALALALVLFAALLSAVITNDVALFIVVPLTISLSKLADLPIGRLVIFQALAVNAGSAVSPIGNPQNLYLWQRSGDSFISFIWQMLPISAWMLTALLLITTLAFSGRQIDIHTLAAASPTKRKLFWVSLLCFPIFLLLLEWGFISLAVTGVLLLYLFCWRRVLQGVDWLILIIFVLMFVNLGLLAQLPFMIQATDKLLALPGGEITGAILLSQIISNVPATIFLAEFSQHWYGLAWGANVGGFGLAIGSLANLIALRLGKQPGLWLPFHAWSIAMLLISLLGTFLLMRFIS</sequence>
<evidence type="ECO:0000313" key="9">
    <source>
        <dbReference type="Proteomes" id="UP000027318"/>
    </source>
</evidence>
<evidence type="ECO:0000256" key="1">
    <source>
        <dbReference type="ARBA" id="ARBA00004141"/>
    </source>
</evidence>
<proteinExistence type="predicted"/>
<comment type="subcellular location">
    <subcellularLocation>
        <location evidence="1">Membrane</location>
        <topology evidence="1">Multi-pass membrane protein</topology>
    </subcellularLocation>
</comment>
<feature type="transmembrane region" description="Helical" evidence="6">
    <location>
        <begin position="348"/>
        <end position="370"/>
    </location>
</feature>
<dbReference type="PATRIC" id="fig|267850.7.peg.2633"/>
<accession>A0A063XZ63</accession>
<dbReference type="GO" id="GO:0016020">
    <property type="term" value="C:membrane"/>
    <property type="evidence" value="ECO:0007669"/>
    <property type="project" value="UniProtKB-SubCell"/>
</dbReference>
<evidence type="ECO:0000256" key="6">
    <source>
        <dbReference type="SAM" id="Phobius"/>
    </source>
</evidence>
<keyword evidence="9" id="KW-1185">Reference proteome</keyword>
<evidence type="ECO:0000256" key="4">
    <source>
        <dbReference type="ARBA" id="ARBA00022989"/>
    </source>
</evidence>
<feature type="transmembrane region" description="Helical" evidence="6">
    <location>
        <begin position="277"/>
        <end position="295"/>
    </location>
</feature>
<dbReference type="EMBL" id="JMSZ01000036">
    <property type="protein sequence ID" value="KDE38779.1"/>
    <property type="molecule type" value="Genomic_DNA"/>
</dbReference>
<evidence type="ECO:0000259" key="7">
    <source>
        <dbReference type="Pfam" id="PF03600"/>
    </source>
</evidence>
<gene>
    <name evidence="8" type="ORF">ADINL_2680</name>
</gene>
<comment type="caution">
    <text evidence="8">The sequence shown here is derived from an EMBL/GenBank/DDBJ whole genome shotgun (WGS) entry which is preliminary data.</text>
</comment>
<feature type="transmembrane region" description="Helical" evidence="6">
    <location>
        <begin position="82"/>
        <end position="108"/>
    </location>
</feature>
<dbReference type="InterPro" id="IPR051475">
    <property type="entry name" value="Diverse_Ion_Transporter"/>
</dbReference>
<keyword evidence="5 6" id="KW-0472">Membrane</keyword>
<reference evidence="8 9" key="1">
    <citation type="journal article" date="2005" name="Int. J. Syst. Evol. Microbiol.">
        <title>Nitrincola lacisaponensis gen. nov., sp. nov., a novel alkaliphilic bacterium isolated from an alkaline, saline lake.</title>
        <authorList>
            <person name="Dimitriu P.A."/>
            <person name="Shukla S.K."/>
            <person name="Conradt J."/>
            <person name="Marquez M.C."/>
            <person name="Ventosa A."/>
            <person name="Maglia A."/>
            <person name="Peyton B.M."/>
            <person name="Pinkart H.C."/>
            <person name="Mormile M.R."/>
        </authorList>
    </citation>
    <scope>NUCLEOTIDE SEQUENCE [LARGE SCALE GENOMIC DNA]</scope>
    <source>
        <strain evidence="8 9">4CA</strain>
    </source>
</reference>
<feature type="transmembrane region" description="Helical" evidence="6">
    <location>
        <begin position="315"/>
        <end position="336"/>
    </location>
</feature>
<keyword evidence="3 6" id="KW-0812">Transmembrane</keyword>
<dbReference type="PANTHER" id="PTHR43568">
    <property type="entry name" value="P PROTEIN"/>
    <property type="match status" value="1"/>
</dbReference>
<dbReference type="Proteomes" id="UP000027318">
    <property type="component" value="Unassembled WGS sequence"/>
</dbReference>
<feature type="transmembrane region" description="Helical" evidence="6">
    <location>
        <begin position="204"/>
        <end position="236"/>
    </location>
</feature>
<dbReference type="STRING" id="267850.ADINL_2680"/>
<dbReference type="RefSeq" id="WP_036549101.1">
    <property type="nucleotide sequence ID" value="NZ_JMSZ01000036.1"/>
</dbReference>
<evidence type="ECO:0000256" key="2">
    <source>
        <dbReference type="ARBA" id="ARBA00022448"/>
    </source>
</evidence>